<dbReference type="HOGENOM" id="CLU_414895_0_0_7"/>
<keyword evidence="4 7" id="KW-0812">Transmembrane</keyword>
<dbReference type="Pfam" id="PF21082">
    <property type="entry name" value="MS_channel_3rd"/>
    <property type="match status" value="1"/>
</dbReference>
<dbReference type="KEGG" id="dsf:UWK_00600"/>
<gene>
    <name evidence="12" type="ordered locus">UWK_00600</name>
</gene>
<dbReference type="InterPro" id="IPR006685">
    <property type="entry name" value="MscS_channel_2nd"/>
</dbReference>
<evidence type="ECO:0000256" key="3">
    <source>
        <dbReference type="ARBA" id="ARBA00022475"/>
    </source>
</evidence>
<comment type="similarity">
    <text evidence="2">Belongs to the MscS (TC 1.A.23) family.</text>
</comment>
<dbReference type="SUPFAM" id="SSF82689">
    <property type="entry name" value="Mechanosensitive channel protein MscS (YggB), C-terminal domain"/>
    <property type="match status" value="1"/>
</dbReference>
<reference evidence="13" key="1">
    <citation type="journal article" date="2013" name="Stand. Genomic Sci.">
        <title>Complete genome sequence of Desulfocapsa sulfexigens, a marine deltaproteobacterium specialized in disproportionating inorganic sulfur compounds.</title>
        <authorList>
            <person name="Finster K.W."/>
            <person name="Kjeldsen K.U."/>
            <person name="Kube M."/>
            <person name="Reinhardt R."/>
            <person name="Mussmann M."/>
            <person name="Amann R."/>
            <person name="Schreiber L."/>
        </authorList>
    </citation>
    <scope>NUCLEOTIDE SEQUENCE [LARGE SCALE GENOMIC DNA]</scope>
    <source>
        <strain evidence="13">DSM 10523 / SB164P1</strain>
    </source>
</reference>
<feature type="chain" id="PRO_5004016272" evidence="8">
    <location>
        <begin position="33"/>
        <end position="712"/>
    </location>
</feature>
<dbReference type="GO" id="GO:0005886">
    <property type="term" value="C:plasma membrane"/>
    <property type="evidence" value="ECO:0007669"/>
    <property type="project" value="UniProtKB-SubCell"/>
</dbReference>
<evidence type="ECO:0000259" key="9">
    <source>
        <dbReference type="Pfam" id="PF00924"/>
    </source>
</evidence>
<evidence type="ECO:0000256" key="1">
    <source>
        <dbReference type="ARBA" id="ARBA00004651"/>
    </source>
</evidence>
<sequence>MRIHYLLILLWRRIFCSLVFLILAFDSSPTLAAEPDTLLFSDKKEERQASYTTLQQSITEKLKSTKNEQEKDNLLMQQQILFRLVELPDTPEQFSTTRIFSELAAKGSLTWDEFEQFLDHHIKISLDEKKNSLDLENSQRQLKMLHSRLTALDSNNPEIALLQLQYAFKLRKHGLQQKIDKQLKDALEEAKKIYPLVLKKTSVDGQRIATEEGLLAEQKVRFQKSVDDSALSVTENNIRIQEQDNILQGYLGKDLTADEKKIRIYEEAKLNELKVNRLLSESKRQENNLKQLQQAQKVAWYRLLNENPDFSELTDLSNDILKQLVLLKKEITDSQNALFSLEKELALLSNTTDPISPKTKKLLQSINSNIQTIFASLILIDKEAESLDHRSWLLGMAIDLKQTGIGAVVTRTREATSTAFERVLFILNYPILSYSGATLSLLILLQVIFIIVLGLLITRFYGRFIHRLGVKHSWTEQTIHLTHVAGKYPLFLLLAMVALSSLGINTSSFAMIAGALSVGIGFGLKTIVNNLVSGFILLFDKSIRPGDFISLGGAVQDGGLRGSVVQMNIRASVLRTNDNINVIIPNATLMESQVVNWTYTDEKVRFKIPFSVAYGTDSDHVKKVIKEAMLKTPIVLKHPDPTVQMTAHGDNAVAYNANVWVEGPNARRPARTTDTILSTIYKVLNENDLEIPFPQLDVHLRSSDGQSAEKDL</sequence>
<dbReference type="SUPFAM" id="SSF82861">
    <property type="entry name" value="Mechanosensitive channel protein MscS (YggB), transmembrane region"/>
    <property type="match status" value="1"/>
</dbReference>
<dbReference type="PATRIC" id="fig|1167006.5.peg.691"/>
<dbReference type="OrthoDB" id="9799209at2"/>
<dbReference type="EMBL" id="CP003985">
    <property type="protein sequence ID" value="AGF77181.1"/>
    <property type="molecule type" value="Genomic_DNA"/>
</dbReference>
<dbReference type="InterPro" id="IPR052702">
    <property type="entry name" value="MscS-like_channel"/>
</dbReference>
<accession>M1PL22</accession>
<keyword evidence="6 7" id="KW-0472">Membrane</keyword>
<keyword evidence="8" id="KW-0732">Signal</keyword>
<dbReference type="InterPro" id="IPR011014">
    <property type="entry name" value="MscS_channel_TM-2"/>
</dbReference>
<dbReference type="AlphaFoldDB" id="M1PL22"/>
<dbReference type="InterPro" id="IPR049278">
    <property type="entry name" value="MS_channel_C"/>
</dbReference>
<dbReference type="eggNOG" id="COG3264">
    <property type="taxonomic scope" value="Bacteria"/>
</dbReference>
<dbReference type="Gene3D" id="1.10.287.1260">
    <property type="match status" value="1"/>
</dbReference>
<dbReference type="Gene3D" id="3.30.70.100">
    <property type="match status" value="1"/>
</dbReference>
<keyword evidence="3" id="KW-1003">Cell membrane</keyword>
<proteinExistence type="inferred from homology"/>
<dbReference type="Gene3D" id="2.30.30.60">
    <property type="match status" value="1"/>
</dbReference>
<dbReference type="RefSeq" id="WP_015402879.1">
    <property type="nucleotide sequence ID" value="NC_020304.1"/>
</dbReference>
<evidence type="ECO:0000256" key="4">
    <source>
        <dbReference type="ARBA" id="ARBA00022692"/>
    </source>
</evidence>
<feature type="domain" description="Mechanosensitive ion channel transmembrane helices 2/3" evidence="11">
    <location>
        <begin position="490"/>
        <end position="525"/>
    </location>
</feature>
<evidence type="ECO:0000313" key="12">
    <source>
        <dbReference type="EMBL" id="AGF77181.1"/>
    </source>
</evidence>
<dbReference type="PANTHER" id="PTHR30347">
    <property type="entry name" value="POTASSIUM CHANNEL RELATED"/>
    <property type="match status" value="1"/>
</dbReference>
<feature type="transmembrane region" description="Helical" evidence="7">
    <location>
        <begin position="490"/>
        <end position="512"/>
    </location>
</feature>
<evidence type="ECO:0000256" key="8">
    <source>
        <dbReference type="SAM" id="SignalP"/>
    </source>
</evidence>
<feature type="transmembrane region" description="Helical" evidence="7">
    <location>
        <begin position="518"/>
        <end position="539"/>
    </location>
</feature>
<dbReference type="InterPro" id="IPR010920">
    <property type="entry name" value="LSM_dom_sf"/>
</dbReference>
<dbReference type="STRING" id="1167006.UWK_00600"/>
<keyword evidence="5 7" id="KW-1133">Transmembrane helix</keyword>
<feature type="signal peptide" evidence="8">
    <location>
        <begin position="1"/>
        <end position="32"/>
    </location>
</feature>
<name>M1PL22_DESSD</name>
<evidence type="ECO:0000259" key="10">
    <source>
        <dbReference type="Pfam" id="PF21082"/>
    </source>
</evidence>
<organism evidence="12 13">
    <name type="scientific">Desulfocapsa sulfexigens (strain DSM 10523 / SB164P1)</name>
    <dbReference type="NCBI Taxonomy" id="1167006"/>
    <lineage>
        <taxon>Bacteria</taxon>
        <taxon>Pseudomonadati</taxon>
        <taxon>Thermodesulfobacteriota</taxon>
        <taxon>Desulfobulbia</taxon>
        <taxon>Desulfobulbales</taxon>
        <taxon>Desulfocapsaceae</taxon>
        <taxon>Desulfocapsa</taxon>
    </lineage>
</organism>
<dbReference type="InterPro" id="IPR023408">
    <property type="entry name" value="MscS_beta-dom_sf"/>
</dbReference>
<feature type="domain" description="Mechanosensitive ion channel MscS C-terminal" evidence="10">
    <location>
        <begin position="607"/>
        <end position="691"/>
    </location>
</feature>
<dbReference type="Pfam" id="PF00924">
    <property type="entry name" value="MS_channel_2nd"/>
    <property type="match status" value="1"/>
</dbReference>
<dbReference type="GO" id="GO:0008381">
    <property type="term" value="F:mechanosensitive monoatomic ion channel activity"/>
    <property type="evidence" value="ECO:0007669"/>
    <property type="project" value="UniProtKB-ARBA"/>
</dbReference>
<evidence type="ECO:0000313" key="13">
    <source>
        <dbReference type="Proteomes" id="UP000011721"/>
    </source>
</evidence>
<dbReference type="Proteomes" id="UP000011721">
    <property type="component" value="Chromosome"/>
</dbReference>
<feature type="transmembrane region" description="Helical" evidence="7">
    <location>
        <begin position="431"/>
        <end position="457"/>
    </location>
</feature>
<protein>
    <submittedName>
        <fullName evidence="12">Small-conductance mechanosensitive channel</fullName>
    </submittedName>
</protein>
<evidence type="ECO:0000256" key="7">
    <source>
        <dbReference type="SAM" id="Phobius"/>
    </source>
</evidence>
<keyword evidence="13" id="KW-1185">Reference proteome</keyword>
<evidence type="ECO:0000256" key="6">
    <source>
        <dbReference type="ARBA" id="ARBA00023136"/>
    </source>
</evidence>
<comment type="subcellular location">
    <subcellularLocation>
        <location evidence="1">Cell membrane</location>
        <topology evidence="1">Multi-pass membrane protein</topology>
    </subcellularLocation>
</comment>
<dbReference type="InterPro" id="IPR011066">
    <property type="entry name" value="MscS_channel_C_sf"/>
</dbReference>
<evidence type="ECO:0000256" key="5">
    <source>
        <dbReference type="ARBA" id="ARBA00022989"/>
    </source>
</evidence>
<evidence type="ECO:0000259" key="11">
    <source>
        <dbReference type="Pfam" id="PF21088"/>
    </source>
</evidence>
<dbReference type="Pfam" id="PF21088">
    <property type="entry name" value="MS_channel_1st"/>
    <property type="match status" value="1"/>
</dbReference>
<dbReference type="InterPro" id="IPR049142">
    <property type="entry name" value="MS_channel_1st"/>
</dbReference>
<evidence type="ECO:0000256" key="2">
    <source>
        <dbReference type="ARBA" id="ARBA00008017"/>
    </source>
</evidence>
<dbReference type="PANTHER" id="PTHR30347:SF1">
    <property type="entry name" value="MECHANOSENSITIVE CHANNEL MSCK"/>
    <property type="match status" value="1"/>
</dbReference>
<dbReference type="SUPFAM" id="SSF50182">
    <property type="entry name" value="Sm-like ribonucleoproteins"/>
    <property type="match status" value="1"/>
</dbReference>
<feature type="domain" description="Mechanosensitive ion channel MscS" evidence="9">
    <location>
        <begin position="526"/>
        <end position="598"/>
    </location>
</feature>